<evidence type="ECO:0000256" key="1">
    <source>
        <dbReference type="ARBA" id="ARBA00007664"/>
    </source>
</evidence>
<feature type="domain" description="Peptidase S1" evidence="7">
    <location>
        <begin position="67"/>
        <end position="287"/>
    </location>
</feature>
<dbReference type="PROSITE" id="PS00135">
    <property type="entry name" value="TRYPSIN_SER"/>
    <property type="match status" value="1"/>
</dbReference>
<protein>
    <submittedName>
        <fullName evidence="8">Kallikrein-14-like</fullName>
    </submittedName>
</protein>
<dbReference type="OrthoDB" id="10059102at2759"/>
<keyword evidence="3 6" id="KW-0378">Hydrolase</keyword>
<evidence type="ECO:0000259" key="7">
    <source>
        <dbReference type="PROSITE" id="PS50240"/>
    </source>
</evidence>
<dbReference type="Pfam" id="PF00089">
    <property type="entry name" value="Trypsin"/>
    <property type="match status" value="1"/>
</dbReference>
<keyword evidence="5" id="KW-1015">Disulfide bond</keyword>
<dbReference type="InterPro" id="IPR033116">
    <property type="entry name" value="TRYPSIN_SER"/>
</dbReference>
<gene>
    <name evidence="8" type="primary">LOC115640541</name>
</gene>
<evidence type="ECO:0000256" key="5">
    <source>
        <dbReference type="ARBA" id="ARBA00023157"/>
    </source>
</evidence>
<dbReference type="InterPro" id="IPR018114">
    <property type="entry name" value="TRYPSIN_HIS"/>
</dbReference>
<keyword evidence="9" id="KW-1185">Reference proteome</keyword>
<dbReference type="GO" id="GO:0006508">
    <property type="term" value="P:proteolysis"/>
    <property type="evidence" value="ECO:0007669"/>
    <property type="project" value="UniProtKB-KW"/>
</dbReference>
<dbReference type="Ensembl" id="ENSGEVT00005028611.1">
    <property type="protein sequence ID" value="ENSGEVP00005027192.1"/>
    <property type="gene ID" value="ENSGEVG00005019185.1"/>
</dbReference>
<reference evidence="8" key="2">
    <citation type="submission" date="2025-09" db="UniProtKB">
        <authorList>
            <consortium name="Ensembl"/>
        </authorList>
    </citation>
    <scope>IDENTIFICATION</scope>
</reference>
<dbReference type="GO" id="GO:0030141">
    <property type="term" value="C:secretory granule"/>
    <property type="evidence" value="ECO:0007669"/>
    <property type="project" value="TreeGrafter"/>
</dbReference>
<dbReference type="InterPro" id="IPR001314">
    <property type="entry name" value="Peptidase_S1A"/>
</dbReference>
<accession>A0A8C4YMG4</accession>
<evidence type="ECO:0000256" key="3">
    <source>
        <dbReference type="ARBA" id="ARBA00022801"/>
    </source>
</evidence>
<keyword evidence="2 6" id="KW-0645">Protease</keyword>
<proteinExistence type="inferred from homology"/>
<dbReference type="AlphaFoldDB" id="A0A8C4YMG4"/>
<dbReference type="GO" id="GO:0004252">
    <property type="term" value="F:serine-type endopeptidase activity"/>
    <property type="evidence" value="ECO:0007669"/>
    <property type="project" value="InterPro"/>
</dbReference>
<dbReference type="SUPFAM" id="SSF50494">
    <property type="entry name" value="Trypsin-like serine proteases"/>
    <property type="match status" value="1"/>
</dbReference>
<dbReference type="Proteomes" id="UP000694390">
    <property type="component" value="Unassembled WGS sequence"/>
</dbReference>
<reference evidence="8" key="1">
    <citation type="submission" date="2025-08" db="UniProtKB">
        <authorList>
            <consortium name="Ensembl"/>
        </authorList>
    </citation>
    <scope>IDENTIFICATION</scope>
</reference>
<dbReference type="InterPro" id="IPR009003">
    <property type="entry name" value="Peptidase_S1_PA"/>
</dbReference>
<organism evidence="8 9">
    <name type="scientific">Gopherus evgoodei</name>
    <name type="common">Goodes thornscrub tortoise</name>
    <dbReference type="NCBI Taxonomy" id="1825980"/>
    <lineage>
        <taxon>Eukaryota</taxon>
        <taxon>Metazoa</taxon>
        <taxon>Chordata</taxon>
        <taxon>Craniata</taxon>
        <taxon>Vertebrata</taxon>
        <taxon>Euteleostomi</taxon>
        <taxon>Archelosauria</taxon>
        <taxon>Testudinata</taxon>
        <taxon>Testudines</taxon>
        <taxon>Cryptodira</taxon>
        <taxon>Durocryptodira</taxon>
        <taxon>Testudinoidea</taxon>
        <taxon>Testudinidae</taxon>
        <taxon>Gopherus</taxon>
    </lineage>
</organism>
<dbReference type="CDD" id="cd00190">
    <property type="entry name" value="Tryp_SPc"/>
    <property type="match status" value="1"/>
</dbReference>
<dbReference type="InterPro" id="IPR001254">
    <property type="entry name" value="Trypsin_dom"/>
</dbReference>
<dbReference type="PANTHER" id="PTHR24271">
    <property type="entry name" value="KALLIKREIN-RELATED"/>
    <property type="match status" value="1"/>
</dbReference>
<dbReference type="SMART" id="SM00020">
    <property type="entry name" value="Tryp_SPc"/>
    <property type="match status" value="1"/>
</dbReference>
<evidence type="ECO:0000256" key="2">
    <source>
        <dbReference type="ARBA" id="ARBA00022670"/>
    </source>
</evidence>
<dbReference type="PROSITE" id="PS00134">
    <property type="entry name" value="TRYPSIN_HIS"/>
    <property type="match status" value="1"/>
</dbReference>
<evidence type="ECO:0000256" key="6">
    <source>
        <dbReference type="RuleBase" id="RU363034"/>
    </source>
</evidence>
<keyword evidence="4 6" id="KW-0720">Serine protease</keyword>
<dbReference type="GeneTree" id="ENSGT01050000244971"/>
<dbReference type="Gene3D" id="2.40.10.10">
    <property type="entry name" value="Trypsin-like serine proteases"/>
    <property type="match status" value="2"/>
</dbReference>
<comment type="similarity">
    <text evidence="1">Belongs to the peptidase S1 family.</text>
</comment>
<dbReference type="InterPro" id="IPR043504">
    <property type="entry name" value="Peptidase_S1_PA_chymotrypsin"/>
</dbReference>
<name>A0A8C4YMG4_9SAUR</name>
<dbReference type="FunFam" id="2.40.10.10:FF:000077">
    <property type="entry name" value="Predicted protein"/>
    <property type="match status" value="1"/>
</dbReference>
<dbReference type="PANTHER" id="PTHR24271:SF47">
    <property type="entry name" value="KALLIKREIN-1"/>
    <property type="match status" value="1"/>
</dbReference>
<sequence>MVVPDHDHLLLGDTLPEGPGWLWGSAREWLVGGTGEEMVAGAVSMDWHCSAVCCSSLAVMAQTDTRIIGGYPCEKTLPWQAAIFDSVRLYCGGVLISKDWVLTAAHCQLITNVRLGEYNLRQLDETEQLRMAAKLIPHPNYNSANKDNDIMLIKLITPVQTNNNVHPIALANSAAPPGSVCQVSGWGTTTSPLPSFPAMLQCANLRIISAAECQKEYSSLVSDNMLCAGVPEGGIDSCQGDSGGPLVCDGILQGIVSWGLEECAQPNKPGVYTKVSKYISWIQQTVRGG</sequence>
<dbReference type="PRINTS" id="PR00722">
    <property type="entry name" value="CHYMOTRYPSIN"/>
</dbReference>
<evidence type="ECO:0000313" key="9">
    <source>
        <dbReference type="Proteomes" id="UP000694390"/>
    </source>
</evidence>
<evidence type="ECO:0000313" key="8">
    <source>
        <dbReference type="Ensembl" id="ENSGEVP00005027192.1"/>
    </source>
</evidence>
<evidence type="ECO:0000256" key="4">
    <source>
        <dbReference type="ARBA" id="ARBA00022825"/>
    </source>
</evidence>
<dbReference type="PROSITE" id="PS50240">
    <property type="entry name" value="TRYPSIN_DOM"/>
    <property type="match status" value="1"/>
</dbReference>